<accession>A0ACC8X8C3</accession>
<protein>
    <submittedName>
        <fullName evidence="1">Uncharacterized protein</fullName>
    </submittedName>
</protein>
<keyword evidence="2" id="KW-1185">Reference proteome</keyword>
<organism evidence="1 2">
    <name type="scientific">Candidatus Epulonipiscium fishelsonii</name>
    <dbReference type="NCBI Taxonomy" id="77094"/>
    <lineage>
        <taxon>Bacteria</taxon>
        <taxon>Bacillati</taxon>
        <taxon>Bacillota</taxon>
        <taxon>Clostridia</taxon>
        <taxon>Lachnospirales</taxon>
        <taxon>Lachnospiraceae</taxon>
        <taxon>Candidatus Epulonipiscium</taxon>
    </lineage>
</organism>
<gene>
    <name evidence="1" type="ORF">AN396_11450</name>
</gene>
<evidence type="ECO:0000313" key="2">
    <source>
        <dbReference type="Proteomes" id="UP000188605"/>
    </source>
</evidence>
<dbReference type="EMBL" id="LJDB01000096">
    <property type="protein sequence ID" value="ONI38102.1"/>
    <property type="molecule type" value="Genomic_DNA"/>
</dbReference>
<sequence length="497" mass="53073">MEFNEVLMVFMDISLLFQLLIGTLMGIVFGCIPGLNTAMALALALPLTYSMEMIPAIGFLLCVYCGGLSGGSISAILLNIPGTAAAITTTFDGYPMAKKGESMRALSLAVISSFFGGIISALILTFCTSYLANFALGFGSWEYFGAAIFSLALIATLIKGSIINGFISTGIGILLSMIGPSPIDGKIRFDLGLVGLSGGINIVVIIIGVFAVSELIYNVNQDMQVINKNKDDFSIKKFWLTFLEFPKHMYNVIVSAIIGTVLGILPGLGGSAASMMAYSRAKSQSKDKELFGYGAPDGIIAPEAANNAVSGGAMIPSIALGVPGSSPVALIMSAFLVHGVTMGPLVITEQPHILQSVFIALIIGNIFMLLLQGLLAKYFTQVITIPKYILFPTITSFCAIGTYIVNGSMFNVYLMLIIGLFALFLSKNGFPLQPIVMGFTLGAIVEEHYRKSMIYYGSFGEAFNTWSIGTWLVILAIIIPFIVIVRRIIGTTKSIKK</sequence>
<evidence type="ECO:0000313" key="1">
    <source>
        <dbReference type="EMBL" id="ONI38102.1"/>
    </source>
</evidence>
<reference evidence="1" key="1">
    <citation type="submission" date="2016-08" db="EMBL/GenBank/DDBJ databases">
        <authorList>
            <person name="Ngugi D.K."/>
            <person name="Miyake S."/>
            <person name="Stingl U."/>
        </authorList>
    </citation>
    <scope>NUCLEOTIDE SEQUENCE</scope>
    <source>
        <strain evidence="1">SCG-B11WGA-EpuloA1</strain>
    </source>
</reference>
<name>A0ACC8X8C3_9FIRM</name>
<dbReference type="Proteomes" id="UP000188605">
    <property type="component" value="Unassembled WGS sequence"/>
</dbReference>
<comment type="caution">
    <text evidence="1">The sequence shown here is derived from an EMBL/GenBank/DDBJ whole genome shotgun (WGS) entry which is preliminary data.</text>
</comment>
<proteinExistence type="predicted"/>